<keyword evidence="7" id="KW-0449">Lipoprotein</keyword>
<keyword evidence="4" id="KW-0732">Signal</keyword>
<evidence type="ECO:0000313" key="11">
    <source>
        <dbReference type="Proteomes" id="UP000323257"/>
    </source>
</evidence>
<dbReference type="Pfam" id="PF05504">
    <property type="entry name" value="Spore_GerAC"/>
    <property type="match status" value="1"/>
</dbReference>
<name>A0A5S5CKK4_9BACL</name>
<dbReference type="PANTHER" id="PTHR35789:SF1">
    <property type="entry name" value="SPORE GERMINATION PROTEIN B3"/>
    <property type="match status" value="1"/>
</dbReference>
<evidence type="ECO:0000256" key="6">
    <source>
        <dbReference type="ARBA" id="ARBA00023139"/>
    </source>
</evidence>
<comment type="similarity">
    <text evidence="2">Belongs to the GerABKC lipoprotein family.</text>
</comment>
<evidence type="ECO:0000256" key="7">
    <source>
        <dbReference type="ARBA" id="ARBA00023288"/>
    </source>
</evidence>
<dbReference type="EMBL" id="VNHS01000001">
    <property type="protein sequence ID" value="TYP79255.1"/>
    <property type="molecule type" value="Genomic_DNA"/>
</dbReference>
<reference evidence="10 11" key="1">
    <citation type="submission" date="2019-07" db="EMBL/GenBank/DDBJ databases">
        <title>Genomic Encyclopedia of Type Strains, Phase III (KMG-III): the genomes of soil and plant-associated and newly described type strains.</title>
        <authorList>
            <person name="Whitman W."/>
        </authorList>
    </citation>
    <scope>NUCLEOTIDE SEQUENCE [LARGE SCALE GENOMIC DNA]</scope>
    <source>
        <strain evidence="10 11">BL24</strain>
    </source>
</reference>
<dbReference type="NCBIfam" id="TIGR02887">
    <property type="entry name" value="spore_ger_x_C"/>
    <property type="match status" value="1"/>
</dbReference>
<dbReference type="Gene3D" id="3.30.300.210">
    <property type="entry name" value="Nutrient germinant receptor protein C, domain 3"/>
    <property type="match status" value="1"/>
</dbReference>
<keyword evidence="5" id="KW-0472">Membrane</keyword>
<evidence type="ECO:0000256" key="4">
    <source>
        <dbReference type="ARBA" id="ARBA00022729"/>
    </source>
</evidence>
<dbReference type="Gene3D" id="6.20.190.10">
    <property type="entry name" value="Nutrient germinant receptor protein C, domain 1"/>
    <property type="match status" value="1"/>
</dbReference>
<proteinExistence type="inferred from homology"/>
<gene>
    <name evidence="10" type="ORF">BCM02_101373</name>
</gene>
<organism evidence="10 11">
    <name type="scientific">Paenibacillus methanolicus</name>
    <dbReference type="NCBI Taxonomy" id="582686"/>
    <lineage>
        <taxon>Bacteria</taxon>
        <taxon>Bacillati</taxon>
        <taxon>Bacillota</taxon>
        <taxon>Bacilli</taxon>
        <taxon>Bacillales</taxon>
        <taxon>Paenibacillaceae</taxon>
        <taxon>Paenibacillus</taxon>
    </lineage>
</organism>
<keyword evidence="3" id="KW-0309">Germination</keyword>
<dbReference type="Proteomes" id="UP000323257">
    <property type="component" value="Unassembled WGS sequence"/>
</dbReference>
<dbReference type="RefSeq" id="WP_148927339.1">
    <property type="nucleotide sequence ID" value="NZ_VNHS01000001.1"/>
</dbReference>
<comment type="subcellular location">
    <subcellularLocation>
        <location evidence="1">Membrane</location>
        <topology evidence="1">Lipid-anchor</topology>
    </subcellularLocation>
</comment>
<dbReference type="InterPro" id="IPR057336">
    <property type="entry name" value="GerAC_N"/>
</dbReference>
<dbReference type="PANTHER" id="PTHR35789">
    <property type="entry name" value="SPORE GERMINATION PROTEIN B3"/>
    <property type="match status" value="1"/>
</dbReference>
<dbReference type="GO" id="GO:0009847">
    <property type="term" value="P:spore germination"/>
    <property type="evidence" value="ECO:0007669"/>
    <property type="project" value="InterPro"/>
</dbReference>
<evidence type="ECO:0000256" key="1">
    <source>
        <dbReference type="ARBA" id="ARBA00004635"/>
    </source>
</evidence>
<dbReference type="GO" id="GO:0016020">
    <property type="term" value="C:membrane"/>
    <property type="evidence" value="ECO:0007669"/>
    <property type="project" value="UniProtKB-SubCell"/>
</dbReference>
<dbReference type="AlphaFoldDB" id="A0A5S5CKK4"/>
<accession>A0A5S5CKK4</accession>
<evidence type="ECO:0000256" key="2">
    <source>
        <dbReference type="ARBA" id="ARBA00007886"/>
    </source>
</evidence>
<feature type="domain" description="Spore germination GerAC-like C-terminal" evidence="8">
    <location>
        <begin position="228"/>
        <end position="396"/>
    </location>
</feature>
<evidence type="ECO:0000256" key="3">
    <source>
        <dbReference type="ARBA" id="ARBA00022544"/>
    </source>
</evidence>
<protein>
    <submittedName>
        <fullName evidence="10">Spore germination protein KC</fullName>
    </submittedName>
</protein>
<feature type="domain" description="Spore germination protein N-terminal" evidence="9">
    <location>
        <begin position="32"/>
        <end position="198"/>
    </location>
</feature>
<dbReference type="InterPro" id="IPR046953">
    <property type="entry name" value="Spore_GerAC-like_C"/>
</dbReference>
<evidence type="ECO:0000313" key="10">
    <source>
        <dbReference type="EMBL" id="TYP79255.1"/>
    </source>
</evidence>
<evidence type="ECO:0000256" key="5">
    <source>
        <dbReference type="ARBA" id="ARBA00023136"/>
    </source>
</evidence>
<dbReference type="OrthoDB" id="9816067at2"/>
<dbReference type="InterPro" id="IPR008844">
    <property type="entry name" value="Spore_GerAC-like"/>
</dbReference>
<evidence type="ECO:0000259" key="8">
    <source>
        <dbReference type="Pfam" id="PF05504"/>
    </source>
</evidence>
<comment type="caution">
    <text evidence="10">The sequence shown here is derived from an EMBL/GenBank/DDBJ whole genome shotgun (WGS) entry which is preliminary data.</text>
</comment>
<keyword evidence="6" id="KW-0564">Palmitate</keyword>
<dbReference type="InterPro" id="IPR038501">
    <property type="entry name" value="Spore_GerAC_C_sf"/>
</dbReference>
<dbReference type="Pfam" id="PF25198">
    <property type="entry name" value="Spore_GerAC_N"/>
    <property type="match status" value="1"/>
</dbReference>
<sequence length="409" mass="44955">MIANAWARRMRRLASLPCGLAILLLTSGCWSSTEISDLAIITMIGIDAAENGNFRLSALIIRPLGGNQQAVSAQQSSTTVVAEAEGANLFDAMRKLSFMMSKRLYWSHLDIIVMSESIARSKLAPSLDFFNRQHQFRKNIVMLVTRSSAADILKTSSQLEGSLGAEIHGQIRNSRLAANTMITDLNDFNRSLLQATTDHITGEISVTKGQKLALTVNQKRASMVYIRGAAVFRENQLVGWLDREQTRGVLWLRGKVHGGIAYTPCPSGSGEGKISYEYTRETASVRPIFQDSGDVRIEAKVHVEGGIGEVTCPGIDLSSDGIRRLNDQLKQDVTEEIESALRLAKDELQADVFGFGQAIYRANPKLWAKLAPSWHSGGLRELVVELSVDADIRRSGLMHEPVYERGAPS</sequence>
<evidence type="ECO:0000259" key="9">
    <source>
        <dbReference type="Pfam" id="PF25198"/>
    </source>
</evidence>
<keyword evidence="11" id="KW-1185">Reference proteome</keyword>